<proteinExistence type="predicted"/>
<dbReference type="Proteomes" id="UP000683493">
    <property type="component" value="Chromosome"/>
</dbReference>
<keyword evidence="3" id="KW-1185">Reference proteome</keyword>
<gene>
    <name evidence="2" type="ORF">KP005_04070</name>
</gene>
<dbReference type="EMBL" id="CP076724">
    <property type="protein sequence ID" value="QWV98471.1"/>
    <property type="molecule type" value="Genomic_DNA"/>
</dbReference>
<evidence type="ECO:0000313" key="3">
    <source>
        <dbReference type="Proteomes" id="UP000683493"/>
    </source>
</evidence>
<reference evidence="2 3" key="1">
    <citation type="submission" date="2021-06" db="EMBL/GenBank/DDBJ databases">
        <title>Gemonas diversity in paddy soil.</title>
        <authorList>
            <person name="Liu G."/>
        </authorList>
    </citation>
    <scope>NUCLEOTIDE SEQUENCE [LARGE SCALE GENOMIC DNA]</scope>
    <source>
        <strain evidence="2 3">RG29</strain>
    </source>
</reference>
<dbReference type="PANTHER" id="PTHR33490">
    <property type="entry name" value="BLR5614 PROTEIN-RELATED"/>
    <property type="match status" value="1"/>
</dbReference>
<accession>A0ABX8JN03</accession>
<sequence>MDQYLEATEYIDWHHPAVFEKAQLLSAGGLNKTEIARRSFEFVRDRIKHSWDYRLEPVTCRASEVLEHGTGYCYAKSHLLAALLRANGIAAGLCYQRLSLHDGGPPYCLHGLNAIWLPDHGWYRVDPRGNKPGVDAQFSPPDEHLAFTISERLEADLPEIWPEPLPVVIRALTTHKTVAEVCQNLPDIELVGFGSETITF</sequence>
<evidence type="ECO:0000259" key="1">
    <source>
        <dbReference type="Pfam" id="PF01841"/>
    </source>
</evidence>
<dbReference type="InterPro" id="IPR002931">
    <property type="entry name" value="Transglutaminase-like"/>
</dbReference>
<protein>
    <submittedName>
        <fullName evidence="2">Transglutaminase family protein</fullName>
    </submittedName>
</protein>
<organism evidence="2 3">
    <name type="scientific">Geomonas diazotrophica</name>
    <dbReference type="NCBI Taxonomy" id="2843197"/>
    <lineage>
        <taxon>Bacteria</taxon>
        <taxon>Pseudomonadati</taxon>
        <taxon>Thermodesulfobacteriota</taxon>
        <taxon>Desulfuromonadia</taxon>
        <taxon>Geobacterales</taxon>
        <taxon>Geobacteraceae</taxon>
        <taxon>Geomonas</taxon>
    </lineage>
</organism>
<evidence type="ECO:0000313" key="2">
    <source>
        <dbReference type="EMBL" id="QWV98471.1"/>
    </source>
</evidence>
<dbReference type="Pfam" id="PF01841">
    <property type="entry name" value="Transglut_core"/>
    <property type="match status" value="1"/>
</dbReference>
<feature type="domain" description="Transglutaminase-like" evidence="1">
    <location>
        <begin position="25"/>
        <end position="127"/>
    </location>
</feature>
<dbReference type="PANTHER" id="PTHR33490:SF3">
    <property type="entry name" value="CONSERVED INTEGRAL MEMBRANE PROTEIN"/>
    <property type="match status" value="1"/>
</dbReference>
<name>A0ABX8JN03_9BACT</name>